<dbReference type="EMBL" id="VZRB01000001">
    <property type="protein sequence ID" value="KAB1150699.1"/>
    <property type="molecule type" value="Genomic_DNA"/>
</dbReference>
<dbReference type="AlphaFoldDB" id="A0A6H9V5L1"/>
<dbReference type="RefSeq" id="WP_150943594.1">
    <property type="nucleotide sequence ID" value="NZ_VZRB01000001.1"/>
</dbReference>
<sequence>MAHPNVAVRVLVDVQRLEERLVQPAALLIVATPVQRLRILQKLQTRLDDLCSCAEVFVDIVEPSRQAIPLLGDVSQLGLDLALGQAAVGGQVDEVALLGVERTKLFRELGLEELGRGLLLIDHGGQFSAHGRDELWCEAHSGVVVLDSFLDLFDRGVRQLTNVIEAAVAEEVPIDVAVPVGGVLNDHAALFTSVATAGATEQRTL</sequence>
<keyword evidence="2" id="KW-1185">Reference proteome</keyword>
<evidence type="ECO:0000313" key="2">
    <source>
        <dbReference type="Proteomes" id="UP000442707"/>
    </source>
</evidence>
<comment type="caution">
    <text evidence="1">The sequence shown here is derived from an EMBL/GenBank/DDBJ whole genome shotgun (WGS) entry which is preliminary data.</text>
</comment>
<proteinExistence type="predicted"/>
<evidence type="ECO:0000313" key="1">
    <source>
        <dbReference type="EMBL" id="KAB1150699.1"/>
    </source>
</evidence>
<name>A0A6H9V5L1_9ACTN</name>
<gene>
    <name evidence="1" type="ORF">F7R91_01585</name>
</gene>
<reference evidence="1 2" key="1">
    <citation type="submission" date="2019-09" db="EMBL/GenBank/DDBJ databases">
        <title>Screening of Novel Bioactive Compounds from Soil-Associated.</title>
        <authorList>
            <person name="Zhao S."/>
        </authorList>
    </citation>
    <scope>NUCLEOTIDE SEQUENCE [LARGE SCALE GENOMIC DNA]</scope>
    <source>
        <strain evidence="1 2">HIT-DPA4</strain>
    </source>
</reference>
<dbReference type="Proteomes" id="UP000442707">
    <property type="component" value="Unassembled WGS sequence"/>
</dbReference>
<organism evidence="1 2">
    <name type="scientific">Streptomyces luteolifulvus</name>
    <dbReference type="NCBI Taxonomy" id="2615112"/>
    <lineage>
        <taxon>Bacteria</taxon>
        <taxon>Bacillati</taxon>
        <taxon>Actinomycetota</taxon>
        <taxon>Actinomycetes</taxon>
        <taxon>Kitasatosporales</taxon>
        <taxon>Streptomycetaceae</taxon>
        <taxon>Streptomyces</taxon>
    </lineage>
</organism>
<accession>A0A6H9V5L1</accession>
<protein>
    <submittedName>
        <fullName evidence="1">Uncharacterized protein</fullName>
    </submittedName>
</protein>